<dbReference type="Pfam" id="PF20431">
    <property type="entry name" value="E_motif"/>
    <property type="match status" value="1"/>
</dbReference>
<dbReference type="NCBIfam" id="TIGR00756">
    <property type="entry name" value="PPR"/>
    <property type="match status" value="4"/>
</dbReference>
<feature type="domain" description="Serine hydrolase" evidence="3">
    <location>
        <begin position="882"/>
        <end position="1073"/>
    </location>
</feature>
<dbReference type="InterPro" id="IPR002885">
    <property type="entry name" value="PPR_rpt"/>
</dbReference>
<dbReference type="Pfam" id="PF03959">
    <property type="entry name" value="FSH1"/>
    <property type="match status" value="1"/>
</dbReference>
<protein>
    <recommendedName>
        <fullName evidence="3">Serine hydrolase domain-containing protein</fullName>
    </recommendedName>
</protein>
<feature type="repeat" description="PPR" evidence="2">
    <location>
        <begin position="461"/>
        <end position="495"/>
    </location>
</feature>
<dbReference type="InterPro" id="IPR011990">
    <property type="entry name" value="TPR-like_helical_dom_sf"/>
</dbReference>
<keyword evidence="1" id="KW-0677">Repeat</keyword>
<evidence type="ECO:0000256" key="1">
    <source>
        <dbReference type="ARBA" id="ARBA00022737"/>
    </source>
</evidence>
<feature type="repeat" description="PPR" evidence="2">
    <location>
        <begin position="359"/>
        <end position="393"/>
    </location>
</feature>
<dbReference type="Gene3D" id="3.40.50.1820">
    <property type="entry name" value="alpha/beta hydrolase"/>
    <property type="match status" value="1"/>
</dbReference>
<dbReference type="FunFam" id="1.25.40.10:FF:000381">
    <property type="entry name" value="Pentatricopeptide repeat-containing protein"/>
    <property type="match status" value="1"/>
</dbReference>
<evidence type="ECO:0000256" key="2">
    <source>
        <dbReference type="PROSITE-ProRule" id="PRU00708"/>
    </source>
</evidence>
<dbReference type="FunFam" id="1.25.40.10:FF:000682">
    <property type="entry name" value="Pentatricopeptide repeat-containing protein At3g16610"/>
    <property type="match status" value="1"/>
</dbReference>
<dbReference type="Proteomes" id="UP000525078">
    <property type="component" value="Unassembled WGS sequence"/>
</dbReference>
<feature type="repeat" description="PPR" evidence="2">
    <location>
        <begin position="664"/>
        <end position="698"/>
    </location>
</feature>
<evidence type="ECO:0000313" key="4">
    <source>
        <dbReference type="EMBL" id="KAF4368596.1"/>
    </source>
</evidence>
<name>A0A7J6FD25_CANSA</name>
<dbReference type="GO" id="GO:0009451">
    <property type="term" value="P:RNA modification"/>
    <property type="evidence" value="ECO:0007669"/>
    <property type="project" value="InterPro"/>
</dbReference>
<dbReference type="AlphaFoldDB" id="A0A7J6FD25"/>
<gene>
    <name evidence="4" type="ORF">F8388_018720</name>
</gene>
<evidence type="ECO:0000259" key="3">
    <source>
        <dbReference type="Pfam" id="PF03959"/>
    </source>
</evidence>
<dbReference type="InterPro" id="IPR046848">
    <property type="entry name" value="E_motif"/>
</dbReference>
<sequence>GIITGKRFLFGEFSFLTLSFLVSGTFDVGSLFMDIPSTRVFQNLSLLPINQFQTSEQKDWNLMIKHHTKSNNDQAILTTYTHMESLGISPNKATLPLVLKACARLKAVEKGRKVHFRIRGTSLIRDIRVGTAIVDFYGKCGLLDDAREVFDQMGVKDIALWNAMIYGYVGCCSFEKAIKLFMEMQKEGLKPNSRTIVGLLSACREVYKLRLGQEIHGYCLRNGLFDLDPHVGTALIGFYLRFDVEISRYVFELMVVRNIVSWNAIITGYLDMEEYLEACSLFVLLLVEGFEFDSITLVAVVQASAQLGSLKLGAQIHQIAIKSGYKNDVFIVNALLNMYSDCGSLDSSCRLFENVSKRDVALWNSMMKAYLEYGIYDEAVSLFTAMKMEGIREDKRTIAILLSSCSSLADGTRFGKSLHAHVIKTKMEIDTSLGNALLSMYAELNCVKATQNVFKEMTSPDVVSWNTSIMALACNRLRGEAWNLFEAMRASKIELNSHTIISIMAACDDEIYLNIGRAIHGFVIKRGIEIDLSLNTALTDMYMNCGDEATAMNLFQSYPNKDVISWNAIIASLVKNNQGEKAHLLFSHMISEVEPNDVTIINMLSSFTHLAALNRGQCFHAYATRRQFSFDNNLSLANAFVTMYARCGSMQNAEKVFKILPRRNIVTWNALIAGYATHGRGHDAIQALLKMIEDGLSPNAATFTAVLSACRHCGFVEKGLLLFHTMVHDFKINPELFHYGCVVDLLCRGGRLNEAREFIESMPIEPDASLWRALLSACRLNCNIKLAANIFDKLVELEPMNAGNYILLSNIYAAAGLWLEVRKIRLLLQEKGLKKSPGLSWIVVQNQVHSFSAGDTSHPLSEKIYANLFQKQMGSEASEKITKPKFLCLHGFRTNGQIMKTQIGKWPQSVLDRLDLTFLDAPFPAMGKSEVEGLFDPPYYEWFQFNKEFTELYNFEECLKYIEDFMVNNGPFDGLLGFSQGAILSAGLPGLQAKGMALKKVPKIKTLIIIGGAKFKTKSIAENAFATPIDFPTLHFLGEHDFMKQYGLELLESCVDPHVIHHPKGHTVPRLDEKSLETMENYLERIQEVLSKKEE</sequence>
<dbReference type="PANTHER" id="PTHR47926">
    <property type="entry name" value="PENTATRICOPEPTIDE REPEAT-CONTAINING PROTEIN"/>
    <property type="match status" value="1"/>
</dbReference>
<dbReference type="Pfam" id="PF01535">
    <property type="entry name" value="PPR"/>
    <property type="match status" value="3"/>
</dbReference>
<evidence type="ECO:0000313" key="5">
    <source>
        <dbReference type="Proteomes" id="UP000525078"/>
    </source>
</evidence>
<dbReference type="Pfam" id="PF13041">
    <property type="entry name" value="PPR_2"/>
    <property type="match status" value="4"/>
</dbReference>
<dbReference type="PANTHER" id="PTHR47926:SF482">
    <property type="entry name" value="PENTATRICOPEPTIDE REPEAT-CONTAINING PROTEIN CHLOROPLASTIC"/>
    <property type="match status" value="1"/>
</dbReference>
<dbReference type="PROSITE" id="PS51375">
    <property type="entry name" value="PPR"/>
    <property type="match status" value="5"/>
</dbReference>
<feature type="repeat" description="PPR" evidence="2">
    <location>
        <begin position="562"/>
        <end position="592"/>
    </location>
</feature>
<feature type="non-terminal residue" evidence="4">
    <location>
        <position position="1095"/>
    </location>
</feature>
<dbReference type="FunFam" id="3.40.50.1820:FF:000133">
    <property type="entry name" value="esterase AGAP003155"/>
    <property type="match status" value="1"/>
</dbReference>
<organism evidence="4 5">
    <name type="scientific">Cannabis sativa</name>
    <name type="common">Hemp</name>
    <name type="synonym">Marijuana</name>
    <dbReference type="NCBI Taxonomy" id="3483"/>
    <lineage>
        <taxon>Eukaryota</taxon>
        <taxon>Viridiplantae</taxon>
        <taxon>Streptophyta</taxon>
        <taxon>Embryophyta</taxon>
        <taxon>Tracheophyta</taxon>
        <taxon>Spermatophyta</taxon>
        <taxon>Magnoliopsida</taxon>
        <taxon>eudicotyledons</taxon>
        <taxon>Gunneridae</taxon>
        <taxon>Pentapetalae</taxon>
        <taxon>rosids</taxon>
        <taxon>fabids</taxon>
        <taxon>Rosales</taxon>
        <taxon>Cannabaceae</taxon>
        <taxon>Cannabis</taxon>
    </lineage>
</organism>
<dbReference type="SUPFAM" id="SSF53474">
    <property type="entry name" value="alpha/beta-Hydrolases"/>
    <property type="match status" value="1"/>
</dbReference>
<dbReference type="InterPro" id="IPR046960">
    <property type="entry name" value="PPR_At4g14850-like_plant"/>
</dbReference>
<feature type="repeat" description="PPR" evidence="2">
    <location>
        <begin position="157"/>
        <end position="191"/>
    </location>
</feature>
<proteinExistence type="predicted"/>
<reference evidence="4 5" key="1">
    <citation type="journal article" date="2020" name="bioRxiv">
        <title>Sequence and annotation of 42 cannabis genomes reveals extensive copy number variation in cannabinoid synthesis and pathogen resistance genes.</title>
        <authorList>
            <person name="Mckernan K.J."/>
            <person name="Helbert Y."/>
            <person name="Kane L.T."/>
            <person name="Ebling H."/>
            <person name="Zhang L."/>
            <person name="Liu B."/>
            <person name="Eaton Z."/>
            <person name="Mclaughlin S."/>
            <person name="Kingan S."/>
            <person name="Baybayan P."/>
            <person name="Concepcion G."/>
            <person name="Jordan M."/>
            <person name="Riva A."/>
            <person name="Barbazuk W."/>
            <person name="Harkins T."/>
        </authorList>
    </citation>
    <scope>NUCLEOTIDE SEQUENCE [LARGE SCALE GENOMIC DNA]</scope>
    <source>
        <strain evidence="5">cv. Jamaican Lion 4</strain>
        <tissue evidence="4">Leaf</tissue>
    </source>
</reference>
<dbReference type="GO" id="GO:0003723">
    <property type="term" value="F:RNA binding"/>
    <property type="evidence" value="ECO:0007669"/>
    <property type="project" value="InterPro"/>
</dbReference>
<accession>A0A7J6FD25</accession>
<comment type="caution">
    <text evidence="4">The sequence shown here is derived from an EMBL/GenBank/DDBJ whole genome shotgun (WGS) entry which is preliminary data.</text>
</comment>
<dbReference type="FunFam" id="1.25.40.10:FF:000090">
    <property type="entry name" value="Pentatricopeptide repeat-containing protein, chloroplastic"/>
    <property type="match status" value="1"/>
</dbReference>
<dbReference type="InterPro" id="IPR005645">
    <property type="entry name" value="FSH-like_dom"/>
</dbReference>
<dbReference type="EMBL" id="JAATIP010000134">
    <property type="protein sequence ID" value="KAF4368596.1"/>
    <property type="molecule type" value="Genomic_DNA"/>
</dbReference>
<dbReference type="InterPro" id="IPR029058">
    <property type="entry name" value="AB_hydrolase_fold"/>
</dbReference>
<dbReference type="Gene3D" id="1.25.40.10">
    <property type="entry name" value="Tetratricopeptide repeat domain"/>
    <property type="match status" value="5"/>
</dbReference>